<dbReference type="SMART" id="SM00066">
    <property type="entry name" value="GAL4"/>
    <property type="match status" value="1"/>
</dbReference>
<dbReference type="InterPro" id="IPR036864">
    <property type="entry name" value="Zn2-C6_fun-type_DNA-bd_sf"/>
</dbReference>
<dbReference type="EMBL" id="JBANRG010000025">
    <property type="protein sequence ID" value="KAK7454029.1"/>
    <property type="molecule type" value="Genomic_DNA"/>
</dbReference>
<proteinExistence type="predicted"/>
<evidence type="ECO:0000256" key="3">
    <source>
        <dbReference type="ARBA" id="ARBA00023015"/>
    </source>
</evidence>
<dbReference type="Pfam" id="PF00172">
    <property type="entry name" value="Zn_clus"/>
    <property type="match status" value="1"/>
</dbReference>
<evidence type="ECO:0000313" key="8">
    <source>
        <dbReference type="EMBL" id="KAK7454029.1"/>
    </source>
</evidence>
<dbReference type="CDD" id="cd12148">
    <property type="entry name" value="fungal_TF_MHR"/>
    <property type="match status" value="1"/>
</dbReference>
<evidence type="ECO:0000256" key="5">
    <source>
        <dbReference type="ARBA" id="ARBA00023242"/>
    </source>
</evidence>
<gene>
    <name evidence="8" type="ORF">VKT23_011540</name>
</gene>
<evidence type="ECO:0000256" key="6">
    <source>
        <dbReference type="SAM" id="MobiDB-lite"/>
    </source>
</evidence>
<comment type="caution">
    <text evidence="8">The sequence shown here is derived from an EMBL/GenBank/DDBJ whole genome shotgun (WGS) entry which is preliminary data.</text>
</comment>
<dbReference type="Proteomes" id="UP001498398">
    <property type="component" value="Unassembled WGS sequence"/>
</dbReference>
<evidence type="ECO:0000259" key="7">
    <source>
        <dbReference type="PROSITE" id="PS50048"/>
    </source>
</evidence>
<sequence>MSTESSFSTGPKRFVFKEPSKHLRRGQACLNCRYHKVKCDGVKPVCGPCTRLPRDSECQYGSGPSSTSLLQENIARLQTRLRDIENARSPSSSAVRPGHYSPQSTPISGSSSGGSPALSPYSTDEEDYDNPYLDSPEPPVQCIEVLLQKFLPRCSHFGFFLHVDTFRISTLLPKPFGDRLRPSRALLYCVYLLGLHLSGDEALMSHEVIYLRRALRQISLEVSTTLESGQIMHTIQAQVLLAFYLLRTNRFMEADYHVHGAVSLCVSIGLHKIRSNRSFSPSVLSVVGDTEVTFSPRGNASEEVEKINGFWTVFCLSRLLSIILGNVSNSLGCLDNVCDAVDTPWPISWESVLSVDNHPGYSSYTIQRFLSDPNQKLDLSPDFATYAKAVLLLHQAACLHRKLNSGLNAEEFGAFTNQCMSLDQLINRFHSSLPPLLRTQRTPQDFLLVTYTITSCAYLKVQDIFANCGIADAKPCCISTAQTILRNMSNVPHLGITQFSPVLGPLCSIACQTLLDEIEQIQSYATTAWTQQNLGMTVVGMQTLTGRPLPPEQLPALRSAFNGGLNTMSMLAQDCPLANYLLRKLQEAAGQ</sequence>
<feature type="compositionally biased region" description="Low complexity" evidence="6">
    <location>
        <begin position="101"/>
        <end position="122"/>
    </location>
</feature>
<dbReference type="InterPro" id="IPR001138">
    <property type="entry name" value="Zn2Cys6_DnaBD"/>
</dbReference>
<dbReference type="SUPFAM" id="SSF57701">
    <property type="entry name" value="Zn2/Cys6 DNA-binding domain"/>
    <property type="match status" value="1"/>
</dbReference>
<dbReference type="InterPro" id="IPR050815">
    <property type="entry name" value="TF_fung"/>
</dbReference>
<keyword evidence="3" id="KW-0805">Transcription regulation</keyword>
<dbReference type="CDD" id="cd00067">
    <property type="entry name" value="GAL4"/>
    <property type="match status" value="1"/>
</dbReference>
<evidence type="ECO:0000256" key="2">
    <source>
        <dbReference type="ARBA" id="ARBA00022723"/>
    </source>
</evidence>
<dbReference type="Gene3D" id="4.10.240.10">
    <property type="entry name" value="Zn(2)-C6 fungal-type DNA-binding domain"/>
    <property type="match status" value="1"/>
</dbReference>
<dbReference type="PROSITE" id="PS50048">
    <property type="entry name" value="ZN2_CY6_FUNGAL_2"/>
    <property type="match status" value="1"/>
</dbReference>
<keyword evidence="5" id="KW-0539">Nucleus</keyword>
<feature type="domain" description="Zn(2)-C6 fungal-type" evidence="7">
    <location>
        <begin position="28"/>
        <end position="60"/>
    </location>
</feature>
<dbReference type="Pfam" id="PF04082">
    <property type="entry name" value="Fungal_trans"/>
    <property type="match status" value="1"/>
</dbReference>
<dbReference type="InterPro" id="IPR007219">
    <property type="entry name" value="XnlR_reg_dom"/>
</dbReference>
<reference evidence="8 9" key="1">
    <citation type="submission" date="2024-01" db="EMBL/GenBank/DDBJ databases">
        <title>A draft genome for the cacao thread blight pathogen Marasmiellus scandens.</title>
        <authorList>
            <person name="Baruah I.K."/>
            <person name="Leung J."/>
            <person name="Bukari Y."/>
            <person name="Amoako-Attah I."/>
            <person name="Meinhardt L.W."/>
            <person name="Bailey B.A."/>
            <person name="Cohen S.P."/>
        </authorList>
    </citation>
    <scope>NUCLEOTIDE SEQUENCE [LARGE SCALE GENOMIC DNA]</scope>
    <source>
        <strain evidence="8 9">GH-19</strain>
    </source>
</reference>
<comment type="subcellular location">
    <subcellularLocation>
        <location evidence="1">Nucleus</location>
    </subcellularLocation>
</comment>
<keyword evidence="9" id="KW-1185">Reference proteome</keyword>
<dbReference type="PROSITE" id="PS00463">
    <property type="entry name" value="ZN2_CY6_FUNGAL_1"/>
    <property type="match status" value="1"/>
</dbReference>
<keyword evidence="4" id="KW-0804">Transcription</keyword>
<organism evidence="8 9">
    <name type="scientific">Marasmiellus scandens</name>
    <dbReference type="NCBI Taxonomy" id="2682957"/>
    <lineage>
        <taxon>Eukaryota</taxon>
        <taxon>Fungi</taxon>
        <taxon>Dikarya</taxon>
        <taxon>Basidiomycota</taxon>
        <taxon>Agaricomycotina</taxon>
        <taxon>Agaricomycetes</taxon>
        <taxon>Agaricomycetidae</taxon>
        <taxon>Agaricales</taxon>
        <taxon>Marasmiineae</taxon>
        <taxon>Omphalotaceae</taxon>
        <taxon>Marasmiellus</taxon>
    </lineage>
</organism>
<protein>
    <recommendedName>
        <fullName evidence="7">Zn(2)-C6 fungal-type domain-containing protein</fullName>
    </recommendedName>
</protein>
<dbReference type="PANTHER" id="PTHR47338">
    <property type="entry name" value="ZN(II)2CYS6 TRANSCRIPTION FACTOR (EUROFUNG)-RELATED"/>
    <property type="match status" value="1"/>
</dbReference>
<evidence type="ECO:0000256" key="4">
    <source>
        <dbReference type="ARBA" id="ARBA00023163"/>
    </source>
</evidence>
<accession>A0ABR1JE40</accession>
<dbReference type="PANTHER" id="PTHR47338:SF29">
    <property type="entry name" value="ZN(2)-C6 FUNGAL-TYPE DOMAIN-CONTAINING PROTEIN"/>
    <property type="match status" value="1"/>
</dbReference>
<name>A0ABR1JE40_9AGAR</name>
<evidence type="ECO:0000256" key="1">
    <source>
        <dbReference type="ARBA" id="ARBA00004123"/>
    </source>
</evidence>
<keyword evidence="2" id="KW-0479">Metal-binding</keyword>
<evidence type="ECO:0000313" key="9">
    <source>
        <dbReference type="Proteomes" id="UP001498398"/>
    </source>
</evidence>
<feature type="region of interest" description="Disordered" evidence="6">
    <location>
        <begin position="86"/>
        <end position="133"/>
    </location>
</feature>